<keyword evidence="29" id="KW-1185">Reference proteome</keyword>
<evidence type="ECO:0000313" key="28">
    <source>
        <dbReference type="EMBL" id="CAD6250307.1"/>
    </source>
</evidence>
<dbReference type="PROSITE" id="PS00107">
    <property type="entry name" value="PROTEIN_KINASE_ATP"/>
    <property type="match status" value="1"/>
</dbReference>
<dbReference type="Gene3D" id="1.10.510.10">
    <property type="entry name" value="Transferase(Phosphotransferase) domain 1"/>
    <property type="match status" value="1"/>
</dbReference>
<sequence length="471" mass="52200">MDQNYLIGNIPTSFKGLQSLKTLNLSHNNLSGTIPIFLKDLSLLNKLDLSYNYLQGEIPTNGVFANATAVSLMDNWGLCGGVVDLHMPACPAVTWGTEWKHHLIIIPTLVFVFMALGMSIYIIFLGKKTPRRPYLVLLSFGKKFPRVSYNDIAQVTQNVSKSNLIGKGSYGSVYRGKLNQAKIQVAIKEFDLNIRFADQSFVSECVALRTIRHRNLLPILTACSMIDNNGNEFKALIYEFMARGNLDTWLHQKRGGVAPKGLGLAQRISICVDVADALAYLHHDCGRPIVHCDLKPTNILLDDDMNAHLGDFGMASLVVDSRSIAAGHSDCNSSLAVTGTIGYIAPEYGQSVHASTCGDVYSFGIVLLEMVIGKRPTDPMFENELNIVSFVESNFSDKILGKIDAHLQEECKCTIQTVPEAEQEIYRCLLSVVQVALSCTRLSPRERMNMREVTINLHAIRRSYIAAIKRQ</sequence>
<evidence type="ECO:0000256" key="13">
    <source>
        <dbReference type="ARBA" id="ARBA00022777"/>
    </source>
</evidence>
<evidence type="ECO:0000256" key="10">
    <source>
        <dbReference type="ARBA" id="ARBA00022729"/>
    </source>
</evidence>
<gene>
    <name evidence="28" type="ORF">NCGR_LOCUS34101</name>
</gene>
<dbReference type="EMBL" id="CAJGYO010000008">
    <property type="protein sequence ID" value="CAD6250307.1"/>
    <property type="molecule type" value="Genomic_DNA"/>
</dbReference>
<comment type="caution">
    <text evidence="28">The sequence shown here is derived from an EMBL/GenBank/DDBJ whole genome shotgun (WGS) entry which is preliminary data.</text>
</comment>
<dbReference type="Proteomes" id="UP000604825">
    <property type="component" value="Unassembled WGS sequence"/>
</dbReference>
<keyword evidence="12 24" id="KW-0547">Nucleotide-binding</keyword>
<dbReference type="Pfam" id="PF13855">
    <property type="entry name" value="LRR_8"/>
    <property type="match status" value="1"/>
</dbReference>
<dbReference type="InterPro" id="IPR032675">
    <property type="entry name" value="LRR_dom_sf"/>
</dbReference>
<evidence type="ECO:0000256" key="25">
    <source>
        <dbReference type="RuleBase" id="RU000304"/>
    </source>
</evidence>
<evidence type="ECO:0000256" key="16">
    <source>
        <dbReference type="ARBA" id="ARBA00023136"/>
    </source>
</evidence>
<comment type="catalytic activity">
    <reaction evidence="20">
        <text>L-seryl-[protein] + ATP = O-phospho-L-seryl-[protein] + ADP + H(+)</text>
        <dbReference type="Rhea" id="RHEA:17989"/>
        <dbReference type="Rhea" id="RHEA-COMP:9863"/>
        <dbReference type="Rhea" id="RHEA-COMP:11604"/>
        <dbReference type="ChEBI" id="CHEBI:15378"/>
        <dbReference type="ChEBI" id="CHEBI:29999"/>
        <dbReference type="ChEBI" id="CHEBI:30616"/>
        <dbReference type="ChEBI" id="CHEBI:83421"/>
        <dbReference type="ChEBI" id="CHEBI:456216"/>
        <dbReference type="EC" id="2.7.11.1"/>
    </reaction>
</comment>
<evidence type="ECO:0000256" key="1">
    <source>
        <dbReference type="ARBA" id="ARBA00004162"/>
    </source>
</evidence>
<protein>
    <recommendedName>
        <fullName evidence="23">Receptor kinase-like protein Xa21</fullName>
        <ecNumber evidence="3">2.7.11.1</ecNumber>
    </recommendedName>
</protein>
<dbReference type="GO" id="GO:0004674">
    <property type="term" value="F:protein serine/threonine kinase activity"/>
    <property type="evidence" value="ECO:0007669"/>
    <property type="project" value="UniProtKB-KW"/>
</dbReference>
<evidence type="ECO:0000256" key="14">
    <source>
        <dbReference type="ARBA" id="ARBA00022840"/>
    </source>
</evidence>
<dbReference type="FunFam" id="3.30.200.20:FF:000432">
    <property type="entry name" value="LRR receptor-like serine/threonine-protein kinase EFR"/>
    <property type="match status" value="1"/>
</dbReference>
<keyword evidence="6" id="KW-0597">Phosphoprotein</keyword>
<evidence type="ECO:0000256" key="11">
    <source>
        <dbReference type="ARBA" id="ARBA00022737"/>
    </source>
</evidence>
<dbReference type="InterPro" id="IPR017441">
    <property type="entry name" value="Protein_kinase_ATP_BS"/>
</dbReference>
<comment type="similarity">
    <text evidence="25">Belongs to the protein kinase superfamily.</text>
</comment>
<keyword evidence="14 24" id="KW-0067">ATP-binding</keyword>
<evidence type="ECO:0000256" key="24">
    <source>
        <dbReference type="PROSITE-ProRule" id="PRU10141"/>
    </source>
</evidence>
<keyword evidence="17" id="KW-0675">Receptor</keyword>
<evidence type="ECO:0000256" key="9">
    <source>
        <dbReference type="ARBA" id="ARBA00022692"/>
    </source>
</evidence>
<evidence type="ECO:0000256" key="17">
    <source>
        <dbReference type="ARBA" id="ARBA00023170"/>
    </source>
</evidence>
<dbReference type="PRINTS" id="PR00019">
    <property type="entry name" value="LEURICHRPT"/>
</dbReference>
<evidence type="ECO:0000256" key="8">
    <source>
        <dbReference type="ARBA" id="ARBA00022679"/>
    </source>
</evidence>
<evidence type="ECO:0000256" key="18">
    <source>
        <dbReference type="ARBA" id="ARBA00023180"/>
    </source>
</evidence>
<comment type="subcellular location">
    <subcellularLocation>
        <location evidence="1">Cell membrane</location>
        <topology evidence="1">Single-pass membrane protein</topology>
    </subcellularLocation>
    <subcellularLocation>
        <location evidence="2">Endoplasmic reticulum membrane</location>
        <topology evidence="2">Single-pass membrane protein</topology>
    </subcellularLocation>
</comment>
<dbReference type="InterPro" id="IPR001611">
    <property type="entry name" value="Leu-rich_rpt"/>
</dbReference>
<evidence type="ECO:0000256" key="7">
    <source>
        <dbReference type="ARBA" id="ARBA00022614"/>
    </source>
</evidence>
<keyword evidence="11" id="KW-0677">Repeat</keyword>
<dbReference type="InterPro" id="IPR008271">
    <property type="entry name" value="Ser/Thr_kinase_AS"/>
</dbReference>
<evidence type="ECO:0000256" key="21">
    <source>
        <dbReference type="ARBA" id="ARBA00054320"/>
    </source>
</evidence>
<feature type="binding site" evidence="24">
    <location>
        <position position="188"/>
    </location>
    <ligand>
        <name>ATP</name>
        <dbReference type="ChEBI" id="CHEBI:30616"/>
    </ligand>
</feature>
<keyword evidence="8" id="KW-0808">Transferase</keyword>
<dbReference type="OrthoDB" id="676979at2759"/>
<dbReference type="AlphaFoldDB" id="A0A811Q4G8"/>
<dbReference type="InterPro" id="IPR011009">
    <property type="entry name" value="Kinase-like_dom_sf"/>
</dbReference>
<dbReference type="GO" id="GO:0005524">
    <property type="term" value="F:ATP binding"/>
    <property type="evidence" value="ECO:0007669"/>
    <property type="project" value="UniProtKB-UniRule"/>
</dbReference>
<feature type="domain" description="Protein kinase" evidence="27">
    <location>
        <begin position="159"/>
        <end position="461"/>
    </location>
</feature>
<keyword evidence="9 26" id="KW-0812">Transmembrane</keyword>
<keyword evidence="13" id="KW-0418">Kinase</keyword>
<evidence type="ECO:0000256" key="12">
    <source>
        <dbReference type="ARBA" id="ARBA00022741"/>
    </source>
</evidence>
<evidence type="ECO:0000256" key="4">
    <source>
        <dbReference type="ARBA" id="ARBA00022475"/>
    </source>
</evidence>
<dbReference type="GO" id="GO:0005886">
    <property type="term" value="C:plasma membrane"/>
    <property type="evidence" value="ECO:0007669"/>
    <property type="project" value="UniProtKB-SubCell"/>
</dbReference>
<evidence type="ECO:0000256" key="3">
    <source>
        <dbReference type="ARBA" id="ARBA00012513"/>
    </source>
</evidence>
<dbReference type="SMART" id="SM00220">
    <property type="entry name" value="S_TKc"/>
    <property type="match status" value="1"/>
</dbReference>
<proteinExistence type="inferred from homology"/>
<dbReference type="SUPFAM" id="SSF52058">
    <property type="entry name" value="L domain-like"/>
    <property type="match status" value="1"/>
</dbReference>
<feature type="transmembrane region" description="Helical" evidence="26">
    <location>
        <begin position="104"/>
        <end position="124"/>
    </location>
</feature>
<dbReference type="FunFam" id="1.10.510.10:FF:000358">
    <property type="entry name" value="Putative leucine-rich repeat receptor-like serine/threonine-protein kinase"/>
    <property type="match status" value="1"/>
</dbReference>
<dbReference type="PROSITE" id="PS50011">
    <property type="entry name" value="PROTEIN_KINASE_DOM"/>
    <property type="match status" value="1"/>
</dbReference>
<organism evidence="28 29">
    <name type="scientific">Miscanthus lutarioriparius</name>
    <dbReference type="NCBI Taxonomy" id="422564"/>
    <lineage>
        <taxon>Eukaryota</taxon>
        <taxon>Viridiplantae</taxon>
        <taxon>Streptophyta</taxon>
        <taxon>Embryophyta</taxon>
        <taxon>Tracheophyta</taxon>
        <taxon>Spermatophyta</taxon>
        <taxon>Magnoliopsida</taxon>
        <taxon>Liliopsida</taxon>
        <taxon>Poales</taxon>
        <taxon>Poaceae</taxon>
        <taxon>PACMAD clade</taxon>
        <taxon>Panicoideae</taxon>
        <taxon>Andropogonodae</taxon>
        <taxon>Andropogoneae</taxon>
        <taxon>Saccharinae</taxon>
        <taxon>Miscanthus</taxon>
    </lineage>
</organism>
<dbReference type="Gene3D" id="3.30.200.20">
    <property type="entry name" value="Phosphorylase Kinase, domain 1"/>
    <property type="match status" value="1"/>
</dbReference>
<evidence type="ECO:0000256" key="15">
    <source>
        <dbReference type="ARBA" id="ARBA00022989"/>
    </source>
</evidence>
<comment type="catalytic activity">
    <reaction evidence="19">
        <text>L-threonyl-[protein] + ATP = O-phospho-L-threonyl-[protein] + ADP + H(+)</text>
        <dbReference type="Rhea" id="RHEA:46608"/>
        <dbReference type="Rhea" id="RHEA-COMP:11060"/>
        <dbReference type="Rhea" id="RHEA-COMP:11605"/>
        <dbReference type="ChEBI" id="CHEBI:15378"/>
        <dbReference type="ChEBI" id="CHEBI:30013"/>
        <dbReference type="ChEBI" id="CHEBI:30616"/>
        <dbReference type="ChEBI" id="CHEBI:61977"/>
        <dbReference type="ChEBI" id="CHEBI:456216"/>
        <dbReference type="EC" id="2.7.11.1"/>
    </reaction>
</comment>
<keyword evidence="5 25" id="KW-0723">Serine/threonine-protein kinase</keyword>
<keyword evidence="15 26" id="KW-1133">Transmembrane helix</keyword>
<keyword evidence="4" id="KW-1003">Cell membrane</keyword>
<dbReference type="Gene3D" id="3.80.10.10">
    <property type="entry name" value="Ribonuclease Inhibitor"/>
    <property type="match status" value="1"/>
</dbReference>
<dbReference type="SUPFAM" id="SSF56112">
    <property type="entry name" value="Protein kinase-like (PK-like)"/>
    <property type="match status" value="1"/>
</dbReference>
<evidence type="ECO:0000256" key="20">
    <source>
        <dbReference type="ARBA" id="ARBA00048679"/>
    </source>
</evidence>
<evidence type="ECO:0000256" key="5">
    <source>
        <dbReference type="ARBA" id="ARBA00022527"/>
    </source>
</evidence>
<dbReference type="InterPro" id="IPR051809">
    <property type="entry name" value="Plant_receptor-like_S/T_kinase"/>
</dbReference>
<dbReference type="PANTHER" id="PTHR27008:SF468">
    <property type="entry name" value="OS02G0615500 PROTEIN"/>
    <property type="match status" value="1"/>
</dbReference>
<dbReference type="GO" id="GO:0005789">
    <property type="term" value="C:endoplasmic reticulum membrane"/>
    <property type="evidence" value="ECO:0007669"/>
    <property type="project" value="UniProtKB-SubCell"/>
</dbReference>
<evidence type="ECO:0000256" key="2">
    <source>
        <dbReference type="ARBA" id="ARBA00004389"/>
    </source>
</evidence>
<keyword evidence="16 26" id="KW-0472">Membrane</keyword>
<keyword evidence="7" id="KW-0433">Leucine-rich repeat</keyword>
<dbReference type="PANTHER" id="PTHR27008">
    <property type="entry name" value="OS04G0122200 PROTEIN"/>
    <property type="match status" value="1"/>
</dbReference>
<evidence type="ECO:0000313" key="29">
    <source>
        <dbReference type="Proteomes" id="UP000604825"/>
    </source>
</evidence>
<comment type="function">
    <text evidence="22">The processed protein kinase Xa21 chain released by protein cleavage after X.oryzae pv. oryzae protein Ax21 detection translocates into the nucleus where it can bind and regulate WRKY62, a transcription factor. Confers resistance to the bacterial pathogen X.oryzae pv. oryzae (Xoo).</text>
</comment>
<evidence type="ECO:0000256" key="23">
    <source>
        <dbReference type="ARBA" id="ARBA00072040"/>
    </source>
</evidence>
<keyword evidence="18" id="KW-0325">Glycoprotein</keyword>
<dbReference type="InterPro" id="IPR000719">
    <property type="entry name" value="Prot_kinase_dom"/>
</dbReference>
<evidence type="ECO:0000256" key="22">
    <source>
        <dbReference type="ARBA" id="ARBA00056628"/>
    </source>
</evidence>
<evidence type="ECO:0000259" key="27">
    <source>
        <dbReference type="PROSITE" id="PS50011"/>
    </source>
</evidence>
<dbReference type="Pfam" id="PF00069">
    <property type="entry name" value="Pkinase"/>
    <property type="match status" value="1"/>
</dbReference>
<dbReference type="PROSITE" id="PS00108">
    <property type="entry name" value="PROTEIN_KINASE_ST"/>
    <property type="match status" value="1"/>
</dbReference>
<dbReference type="EC" id="2.7.11.1" evidence="3"/>
<reference evidence="28" key="1">
    <citation type="submission" date="2020-10" db="EMBL/GenBank/DDBJ databases">
        <authorList>
            <person name="Han B."/>
            <person name="Lu T."/>
            <person name="Zhao Q."/>
            <person name="Huang X."/>
            <person name="Zhao Y."/>
        </authorList>
    </citation>
    <scope>NUCLEOTIDE SEQUENCE</scope>
</reference>
<evidence type="ECO:0000256" key="6">
    <source>
        <dbReference type="ARBA" id="ARBA00022553"/>
    </source>
</evidence>
<accession>A0A811Q4G8</accession>
<keyword evidence="10" id="KW-0732">Signal</keyword>
<comment type="function">
    <text evidence="21">Receptor kinase that detects X.oryzae pv. oryzae protein Ax21 to promote innate immunity. Following X.oryzae pv. oryzae protein Ax21 detection, undergoes cleavage, releasing the processed protein kinase Xa21 chain.</text>
</comment>
<evidence type="ECO:0000256" key="26">
    <source>
        <dbReference type="SAM" id="Phobius"/>
    </source>
</evidence>
<evidence type="ECO:0000256" key="19">
    <source>
        <dbReference type="ARBA" id="ARBA00047899"/>
    </source>
</evidence>
<name>A0A811Q4G8_9POAL</name>